<proteinExistence type="predicted"/>
<gene>
    <name evidence="2" type="ORF">BDN70DRAFT_766658</name>
</gene>
<evidence type="ECO:0000259" key="1">
    <source>
        <dbReference type="Pfam" id="PF06985"/>
    </source>
</evidence>
<dbReference type="Pfam" id="PF06985">
    <property type="entry name" value="HET"/>
    <property type="match status" value="1"/>
</dbReference>
<dbReference type="EMBL" id="MU155255">
    <property type="protein sequence ID" value="KAF9477632.1"/>
    <property type="molecule type" value="Genomic_DNA"/>
</dbReference>
<protein>
    <recommendedName>
        <fullName evidence="1">Heterokaryon incompatibility domain-containing protein</fullName>
    </recommendedName>
</protein>
<comment type="caution">
    <text evidence="2">The sequence shown here is derived from an EMBL/GenBank/DDBJ whole genome shotgun (WGS) entry which is preliminary data.</text>
</comment>
<dbReference type="AlphaFoldDB" id="A0A9P5YXT5"/>
<accession>A0A9P5YXT5</accession>
<reference evidence="2" key="1">
    <citation type="submission" date="2020-11" db="EMBL/GenBank/DDBJ databases">
        <authorList>
            <consortium name="DOE Joint Genome Institute"/>
            <person name="Ahrendt S."/>
            <person name="Riley R."/>
            <person name="Andreopoulos W."/>
            <person name="Labutti K."/>
            <person name="Pangilinan J."/>
            <person name="Ruiz-Duenas F.J."/>
            <person name="Barrasa J.M."/>
            <person name="Sanchez-Garcia M."/>
            <person name="Camarero S."/>
            <person name="Miyauchi S."/>
            <person name="Serrano A."/>
            <person name="Linde D."/>
            <person name="Babiker R."/>
            <person name="Drula E."/>
            <person name="Ayuso-Fernandez I."/>
            <person name="Pacheco R."/>
            <person name="Padilla G."/>
            <person name="Ferreira P."/>
            <person name="Barriuso J."/>
            <person name="Kellner H."/>
            <person name="Castanera R."/>
            <person name="Alfaro M."/>
            <person name="Ramirez L."/>
            <person name="Pisabarro A.G."/>
            <person name="Kuo A."/>
            <person name="Tritt A."/>
            <person name="Lipzen A."/>
            <person name="He G."/>
            <person name="Yan M."/>
            <person name="Ng V."/>
            <person name="Cullen D."/>
            <person name="Martin F."/>
            <person name="Rosso M.-N."/>
            <person name="Henrissat B."/>
            <person name="Hibbett D."/>
            <person name="Martinez A.T."/>
            <person name="Grigoriev I.V."/>
        </authorList>
    </citation>
    <scope>NUCLEOTIDE SEQUENCE</scope>
    <source>
        <strain evidence="2">CIRM-BRFM 674</strain>
    </source>
</reference>
<feature type="domain" description="Heterokaryon incompatibility" evidence="1">
    <location>
        <begin position="15"/>
        <end position="107"/>
    </location>
</feature>
<evidence type="ECO:0000313" key="3">
    <source>
        <dbReference type="Proteomes" id="UP000807469"/>
    </source>
</evidence>
<dbReference type="Proteomes" id="UP000807469">
    <property type="component" value="Unassembled WGS sequence"/>
</dbReference>
<organism evidence="2 3">
    <name type="scientific">Pholiota conissans</name>
    <dbReference type="NCBI Taxonomy" id="109636"/>
    <lineage>
        <taxon>Eukaryota</taxon>
        <taxon>Fungi</taxon>
        <taxon>Dikarya</taxon>
        <taxon>Basidiomycota</taxon>
        <taxon>Agaricomycotina</taxon>
        <taxon>Agaricomycetes</taxon>
        <taxon>Agaricomycetidae</taxon>
        <taxon>Agaricales</taxon>
        <taxon>Agaricineae</taxon>
        <taxon>Strophariaceae</taxon>
        <taxon>Pholiota</taxon>
    </lineage>
</organism>
<keyword evidence="3" id="KW-1185">Reference proteome</keyword>
<feature type="non-terminal residue" evidence="2">
    <location>
        <position position="1"/>
    </location>
</feature>
<dbReference type="OrthoDB" id="194358at2759"/>
<evidence type="ECO:0000313" key="2">
    <source>
        <dbReference type="EMBL" id="KAF9477632.1"/>
    </source>
</evidence>
<name>A0A9P5YXT5_9AGAR</name>
<dbReference type="PANTHER" id="PTHR10622">
    <property type="entry name" value="HET DOMAIN-CONTAINING PROTEIN"/>
    <property type="match status" value="1"/>
</dbReference>
<sequence length="243" mass="27856">DDSTRLDQLDEVTQYAILSHTWLRSSPGELSYDVWNKGTLDLTHPGYEKLVQFCRASLVNHGLSLGWMDTVCIDKSSSSELDESIRSMYKWYHDSSMCITYLSETDNISQLAEDPWFTRGWTLQELLAPVIMKFYNRAWGQLTAKECDKDDKSIQEQIEEATTITSQELSADHINQVSISRKMQWAAKREVTRAEDIAYSLMGLFDINMSIAYGEGADLAFSRLIKEILSTCKYNVLDIFNWG</sequence>
<feature type="non-terminal residue" evidence="2">
    <location>
        <position position="243"/>
    </location>
</feature>
<dbReference type="PANTHER" id="PTHR10622:SF10">
    <property type="entry name" value="HET DOMAIN-CONTAINING PROTEIN"/>
    <property type="match status" value="1"/>
</dbReference>
<dbReference type="InterPro" id="IPR010730">
    <property type="entry name" value="HET"/>
</dbReference>